<dbReference type="PROSITE" id="PS51762">
    <property type="entry name" value="GH16_2"/>
    <property type="match status" value="1"/>
</dbReference>
<proteinExistence type="predicted"/>
<keyword evidence="2" id="KW-1003">Cell membrane</keyword>
<dbReference type="VEuPathDB" id="FungiDB:BO80DRAFT_333551"/>
<sequence length="321" mass="34978">YTLVDTYTGASFFDKFNYFTEEDPTGGVVEYINPTLPTTSHLNLTHATSTSIILRIDTSPTLNSTAAKIKSIRIESLPRYTTGLFIFDIRHTPHGCGLWPALWLSDTSENWPNNGEIDVLEATNRGGGGNVVSLHTGYGCRMVQTGIVTGHESGICDVGDGKANVMGCGVRGGVETYGSVFNGNGGGVYTLEIHPSGIKVWFFPRGEIPADITNAITNSKPPNNKNNHKKRNTTSNPPTAPQPPTWGPPLAHFPSTTCPIRNHFNNLQIIANIDLCGQNAGQSSTYTDQDGCPGTCEEYVRENVQTLRDAYWEFGGFWVFQ</sequence>
<feature type="compositionally biased region" description="Pro residues" evidence="5">
    <location>
        <begin position="238"/>
        <end position="247"/>
    </location>
</feature>
<keyword evidence="8" id="KW-1185">Reference proteome</keyword>
<evidence type="ECO:0000313" key="7">
    <source>
        <dbReference type="EMBL" id="RAL05152.1"/>
    </source>
</evidence>
<dbReference type="Gene3D" id="2.60.120.200">
    <property type="match status" value="1"/>
</dbReference>
<reference evidence="7 8" key="1">
    <citation type="submission" date="2018-02" db="EMBL/GenBank/DDBJ databases">
        <title>The genomes of Aspergillus section Nigri reveals drivers in fungal speciation.</title>
        <authorList>
            <consortium name="DOE Joint Genome Institute"/>
            <person name="Vesth T.C."/>
            <person name="Nybo J."/>
            <person name="Theobald S."/>
            <person name="Brandl J."/>
            <person name="Frisvad J.C."/>
            <person name="Nielsen K.F."/>
            <person name="Lyhne E.K."/>
            <person name="Kogle M.E."/>
            <person name="Kuo A."/>
            <person name="Riley R."/>
            <person name="Clum A."/>
            <person name="Nolan M."/>
            <person name="Lipzen A."/>
            <person name="Salamov A."/>
            <person name="Henrissat B."/>
            <person name="Wiebenga A."/>
            <person name="De vries R.P."/>
            <person name="Grigoriev I.V."/>
            <person name="Mortensen U.H."/>
            <person name="Andersen M.R."/>
            <person name="Baker S.E."/>
        </authorList>
    </citation>
    <scope>NUCLEOTIDE SEQUENCE [LARGE SCALE GENOMIC DNA]</scope>
    <source>
        <strain evidence="7 8">CBS 121593</strain>
    </source>
</reference>
<feature type="non-terminal residue" evidence="7">
    <location>
        <position position="1"/>
    </location>
</feature>
<name>A0A395HBC8_9EURO</name>
<dbReference type="PANTHER" id="PTHR10963:SF42">
    <property type="entry name" value="PUTATIVE (AFU_ORTHOLOGUE AFUA_5G02280)-RELATED"/>
    <property type="match status" value="1"/>
</dbReference>
<dbReference type="EMBL" id="KZ824422">
    <property type="protein sequence ID" value="RAL05152.1"/>
    <property type="molecule type" value="Genomic_DNA"/>
</dbReference>
<protein>
    <recommendedName>
        <fullName evidence="6">GH16 domain-containing protein</fullName>
    </recommendedName>
</protein>
<dbReference type="SUPFAM" id="SSF49899">
    <property type="entry name" value="Concanavalin A-like lectins/glucanases"/>
    <property type="match status" value="1"/>
</dbReference>
<dbReference type="GO" id="GO:0005886">
    <property type="term" value="C:plasma membrane"/>
    <property type="evidence" value="ECO:0007669"/>
    <property type="project" value="UniProtKB-SubCell"/>
</dbReference>
<dbReference type="GeneID" id="37220049"/>
<dbReference type="AlphaFoldDB" id="A0A395HBC8"/>
<dbReference type="InterPro" id="IPR013320">
    <property type="entry name" value="ConA-like_dom_sf"/>
</dbReference>
<dbReference type="InterPro" id="IPR050546">
    <property type="entry name" value="Glycosyl_Hydrlase_16"/>
</dbReference>
<comment type="subcellular location">
    <subcellularLocation>
        <location evidence="1">Cell membrane</location>
        <topology evidence="1">Lipid-anchor</topology>
        <topology evidence="1">GPI-anchor</topology>
    </subcellularLocation>
</comment>
<evidence type="ECO:0000313" key="8">
    <source>
        <dbReference type="Proteomes" id="UP000249402"/>
    </source>
</evidence>
<dbReference type="PANTHER" id="PTHR10963">
    <property type="entry name" value="GLYCOSYL HYDROLASE-RELATED"/>
    <property type="match status" value="1"/>
</dbReference>
<dbReference type="RefSeq" id="XP_025579479.1">
    <property type="nucleotide sequence ID" value="XM_025715184.1"/>
</dbReference>
<keyword evidence="3" id="KW-0472">Membrane</keyword>
<dbReference type="GO" id="GO:0004553">
    <property type="term" value="F:hydrolase activity, hydrolyzing O-glycosyl compounds"/>
    <property type="evidence" value="ECO:0007669"/>
    <property type="project" value="InterPro"/>
</dbReference>
<evidence type="ECO:0000256" key="1">
    <source>
        <dbReference type="ARBA" id="ARBA00004609"/>
    </source>
</evidence>
<dbReference type="Proteomes" id="UP000249402">
    <property type="component" value="Unassembled WGS sequence"/>
</dbReference>
<keyword evidence="4" id="KW-0449">Lipoprotein</keyword>
<feature type="region of interest" description="Disordered" evidence="5">
    <location>
        <begin position="213"/>
        <end position="252"/>
    </location>
</feature>
<gene>
    <name evidence="7" type="ORF">BO80DRAFT_333551</name>
</gene>
<feature type="domain" description="GH16" evidence="6">
    <location>
        <begin position="5"/>
        <end position="253"/>
    </location>
</feature>
<dbReference type="STRING" id="1448316.A0A395HBC8"/>
<keyword evidence="3" id="KW-0336">GPI-anchor</keyword>
<dbReference type="GO" id="GO:0098552">
    <property type="term" value="C:side of membrane"/>
    <property type="evidence" value="ECO:0007669"/>
    <property type="project" value="UniProtKB-KW"/>
</dbReference>
<dbReference type="Pfam" id="PF26113">
    <property type="entry name" value="GH16_XgeA"/>
    <property type="match status" value="1"/>
</dbReference>
<dbReference type="InterPro" id="IPR000757">
    <property type="entry name" value="Beta-glucanase-like"/>
</dbReference>
<feature type="non-terminal residue" evidence="7">
    <location>
        <position position="321"/>
    </location>
</feature>
<accession>A0A395HBC8</accession>
<evidence type="ECO:0000256" key="3">
    <source>
        <dbReference type="ARBA" id="ARBA00022622"/>
    </source>
</evidence>
<evidence type="ECO:0000256" key="2">
    <source>
        <dbReference type="ARBA" id="ARBA00022475"/>
    </source>
</evidence>
<evidence type="ECO:0000256" key="5">
    <source>
        <dbReference type="SAM" id="MobiDB-lite"/>
    </source>
</evidence>
<organism evidence="7 8">
    <name type="scientific">Aspergillus ibericus CBS 121593</name>
    <dbReference type="NCBI Taxonomy" id="1448316"/>
    <lineage>
        <taxon>Eukaryota</taxon>
        <taxon>Fungi</taxon>
        <taxon>Dikarya</taxon>
        <taxon>Ascomycota</taxon>
        <taxon>Pezizomycotina</taxon>
        <taxon>Eurotiomycetes</taxon>
        <taxon>Eurotiomycetidae</taxon>
        <taxon>Eurotiales</taxon>
        <taxon>Aspergillaceae</taxon>
        <taxon>Aspergillus</taxon>
        <taxon>Aspergillus subgen. Circumdati</taxon>
    </lineage>
</organism>
<dbReference type="OrthoDB" id="192832at2759"/>
<evidence type="ECO:0000259" key="6">
    <source>
        <dbReference type="PROSITE" id="PS51762"/>
    </source>
</evidence>
<keyword evidence="3" id="KW-0325">Glycoprotein</keyword>
<evidence type="ECO:0000256" key="4">
    <source>
        <dbReference type="ARBA" id="ARBA00023288"/>
    </source>
</evidence>
<dbReference type="GO" id="GO:0009251">
    <property type="term" value="P:glucan catabolic process"/>
    <property type="evidence" value="ECO:0007669"/>
    <property type="project" value="TreeGrafter"/>
</dbReference>